<dbReference type="SMART" id="SM00248">
    <property type="entry name" value="ANK"/>
    <property type="match status" value="11"/>
</dbReference>
<dbReference type="PROSITE" id="PS50088">
    <property type="entry name" value="ANK_REPEAT"/>
    <property type="match status" value="4"/>
</dbReference>
<sequence length="532" mass="57351">MPFFSLPTELVLQVSEELSAPNLNALLRVNRYLALLLAPVLRKKIFSLRSTEYGTRALYSAAEREDEAALQCLLDEGILSFVGNGALLSDAVVSQSPTAIRTLLRCGVDSECRDTRGCTPLYRASQFGRTEVVELLLARKNVDFNPNEKVLIGIGGFLEWGNPLHAASRNGRAGVVRALLRDERVSLSVTIGVGKTPLHSAVSTGSASEAVMRLLLADGGVDINAPDSQGVTALGLAARDERVEVNVRGPGGRTPLHVATIEDCEATVRLLLGDERIEADPRDKDGRTPLNSSACYGYTTAARALLRDRREVAVKLLLADGRLNVNARDWYGMAPLGLSVWTLRTELAQILLGDSRVDVSASDAEGSAILHLAVGCQRGDLAVRQERMVKHLLADGRIDVNCLDGNCRTPLHCAVWDGPTAVVKLLADDSRVDVNRADMDGNTPLHLAITRSDEDERLGSVQALLGNPRTSTNLRDCNGDTPLHITARMGGEKVVQMLLSRGGTSLDIRNNNGRSVMDSLRSYSVAVQEAIA</sequence>
<keyword evidence="5" id="KW-1185">Reference proteome</keyword>
<dbReference type="PANTHER" id="PTHR24198">
    <property type="entry name" value="ANKYRIN REPEAT AND PROTEIN KINASE DOMAIN-CONTAINING PROTEIN"/>
    <property type="match status" value="1"/>
</dbReference>
<keyword evidence="1" id="KW-0677">Repeat</keyword>
<name>A0A292PUM9_9PEZI</name>
<protein>
    <submittedName>
        <fullName evidence="4">Uncharacterized protein</fullName>
    </submittedName>
</protein>
<evidence type="ECO:0000256" key="3">
    <source>
        <dbReference type="PROSITE-ProRule" id="PRU00023"/>
    </source>
</evidence>
<dbReference type="InterPro" id="IPR002110">
    <property type="entry name" value="Ankyrin_rpt"/>
</dbReference>
<dbReference type="Pfam" id="PF12796">
    <property type="entry name" value="Ank_2"/>
    <property type="match status" value="3"/>
</dbReference>
<reference evidence="4" key="1">
    <citation type="submission" date="2015-10" db="EMBL/GenBank/DDBJ databases">
        <authorList>
            <person name="Regsiter A."/>
            <person name="william w."/>
        </authorList>
    </citation>
    <scope>NUCLEOTIDE SEQUENCE</scope>
    <source>
        <strain evidence="4">Montdore</strain>
    </source>
</reference>
<accession>A0A292PUM9</accession>
<organism evidence="4 5">
    <name type="scientific">Tuber aestivum</name>
    <name type="common">summer truffle</name>
    <dbReference type="NCBI Taxonomy" id="59557"/>
    <lineage>
        <taxon>Eukaryota</taxon>
        <taxon>Fungi</taxon>
        <taxon>Dikarya</taxon>
        <taxon>Ascomycota</taxon>
        <taxon>Pezizomycotina</taxon>
        <taxon>Pezizomycetes</taxon>
        <taxon>Pezizales</taxon>
        <taxon>Tuberaceae</taxon>
        <taxon>Tuber</taxon>
    </lineage>
</organism>
<evidence type="ECO:0000313" key="5">
    <source>
        <dbReference type="Proteomes" id="UP001412239"/>
    </source>
</evidence>
<dbReference type="Proteomes" id="UP001412239">
    <property type="component" value="Unassembled WGS sequence"/>
</dbReference>
<feature type="repeat" description="ANK" evidence="3">
    <location>
        <begin position="478"/>
        <end position="502"/>
    </location>
</feature>
<dbReference type="Gene3D" id="1.25.40.20">
    <property type="entry name" value="Ankyrin repeat-containing domain"/>
    <property type="match status" value="3"/>
</dbReference>
<dbReference type="PANTHER" id="PTHR24198:SF165">
    <property type="entry name" value="ANKYRIN REPEAT-CONTAINING PROTEIN-RELATED"/>
    <property type="match status" value="1"/>
</dbReference>
<dbReference type="PROSITE" id="PS50297">
    <property type="entry name" value="ANK_REP_REGION"/>
    <property type="match status" value="3"/>
</dbReference>
<keyword evidence="2 3" id="KW-0040">ANK repeat</keyword>
<evidence type="ECO:0000256" key="2">
    <source>
        <dbReference type="ARBA" id="ARBA00023043"/>
    </source>
</evidence>
<dbReference type="EMBL" id="LN891050">
    <property type="protein sequence ID" value="CUS10348.1"/>
    <property type="molecule type" value="Genomic_DNA"/>
</dbReference>
<feature type="repeat" description="ANK" evidence="3">
    <location>
        <begin position="440"/>
        <end position="465"/>
    </location>
</feature>
<evidence type="ECO:0000313" key="4">
    <source>
        <dbReference type="EMBL" id="CUS10348.1"/>
    </source>
</evidence>
<dbReference type="InterPro" id="IPR036770">
    <property type="entry name" value="Ankyrin_rpt-contain_sf"/>
</dbReference>
<feature type="repeat" description="ANK" evidence="3">
    <location>
        <begin position="193"/>
        <end position="228"/>
    </location>
</feature>
<proteinExistence type="predicted"/>
<gene>
    <name evidence="4" type="ORF">GSTUAT00005605001</name>
</gene>
<feature type="repeat" description="ANK" evidence="3">
    <location>
        <begin position="116"/>
        <end position="137"/>
    </location>
</feature>
<dbReference type="AlphaFoldDB" id="A0A292PUM9"/>
<dbReference type="SUPFAM" id="SSF48403">
    <property type="entry name" value="Ankyrin repeat"/>
    <property type="match status" value="2"/>
</dbReference>
<dbReference type="Pfam" id="PF00023">
    <property type="entry name" value="Ank"/>
    <property type="match status" value="2"/>
</dbReference>
<evidence type="ECO:0000256" key="1">
    <source>
        <dbReference type="ARBA" id="ARBA00022737"/>
    </source>
</evidence>